<proteinExistence type="predicted"/>
<feature type="non-terminal residue" evidence="1">
    <location>
        <position position="1"/>
    </location>
</feature>
<comment type="caution">
    <text evidence="1">The sequence shown here is derived from an EMBL/GenBank/DDBJ whole genome shotgun (WGS) entry which is preliminary data.</text>
</comment>
<organism evidence="1">
    <name type="scientific">marine sediment metagenome</name>
    <dbReference type="NCBI Taxonomy" id="412755"/>
    <lineage>
        <taxon>unclassified sequences</taxon>
        <taxon>metagenomes</taxon>
        <taxon>ecological metagenomes</taxon>
    </lineage>
</organism>
<dbReference type="Gene3D" id="3.20.20.370">
    <property type="entry name" value="Glycoside hydrolase/deacetylase"/>
    <property type="match status" value="1"/>
</dbReference>
<gene>
    <name evidence="1" type="ORF">LCGC14_1730790</name>
</gene>
<dbReference type="EMBL" id="LAZR01015703">
    <property type="protein sequence ID" value="KKM07755.1"/>
    <property type="molecule type" value="Genomic_DNA"/>
</dbReference>
<name>A0A0F9H9Q3_9ZZZZ</name>
<sequence>MLSVEMINYNLGKPIVHYSYPEGLEEHFNQEVIDTIKVFGIKCCPTAISGPNTILKDLFRLNREMV</sequence>
<protein>
    <submittedName>
        <fullName evidence="1">Uncharacterized protein</fullName>
    </submittedName>
</protein>
<dbReference type="AlphaFoldDB" id="A0A0F9H9Q3"/>
<accession>A0A0F9H9Q3</accession>
<evidence type="ECO:0000313" key="1">
    <source>
        <dbReference type="EMBL" id="KKM07755.1"/>
    </source>
</evidence>
<reference evidence="1" key="1">
    <citation type="journal article" date="2015" name="Nature">
        <title>Complex archaea that bridge the gap between prokaryotes and eukaryotes.</title>
        <authorList>
            <person name="Spang A."/>
            <person name="Saw J.H."/>
            <person name="Jorgensen S.L."/>
            <person name="Zaremba-Niedzwiedzka K."/>
            <person name="Martijn J."/>
            <person name="Lind A.E."/>
            <person name="van Eijk R."/>
            <person name="Schleper C."/>
            <person name="Guy L."/>
            <person name="Ettema T.J."/>
        </authorList>
    </citation>
    <scope>NUCLEOTIDE SEQUENCE</scope>
</reference>